<dbReference type="OrthoDB" id="27543at2759"/>
<dbReference type="PIRSF" id="PIRSF028983">
    <property type="entry name" value="BCP1"/>
    <property type="match status" value="1"/>
</dbReference>
<dbReference type="InterPro" id="IPR025602">
    <property type="entry name" value="BCP1_family"/>
</dbReference>
<comment type="similarity">
    <text evidence="1">Belongs to the BCP1 family.</text>
</comment>
<feature type="non-terminal residue" evidence="3">
    <location>
        <position position="1"/>
    </location>
</feature>
<dbReference type="PANTHER" id="PTHR13261">
    <property type="entry name" value="BRCA2 AND CDKN1A INTERACTING PROTEIN"/>
    <property type="match status" value="1"/>
</dbReference>
<evidence type="ECO:0000256" key="1">
    <source>
        <dbReference type="ARBA" id="ARBA00006781"/>
    </source>
</evidence>
<keyword evidence="4" id="KW-1185">Reference proteome</keyword>
<comment type="caution">
    <text evidence="3">The sequence shown here is derived from an EMBL/GenBank/DDBJ whole genome shotgun (WGS) entry which is preliminary data.</text>
</comment>
<organism evidence="3 4">
    <name type="scientific">Candolleomyces eurysporus</name>
    <dbReference type="NCBI Taxonomy" id="2828524"/>
    <lineage>
        <taxon>Eukaryota</taxon>
        <taxon>Fungi</taxon>
        <taxon>Dikarya</taxon>
        <taxon>Basidiomycota</taxon>
        <taxon>Agaricomycotina</taxon>
        <taxon>Agaricomycetes</taxon>
        <taxon>Agaricomycetidae</taxon>
        <taxon>Agaricales</taxon>
        <taxon>Agaricineae</taxon>
        <taxon>Psathyrellaceae</taxon>
        <taxon>Candolleomyces</taxon>
    </lineage>
</organism>
<proteinExistence type="inferred from homology"/>
<reference evidence="3" key="1">
    <citation type="submission" date="2022-06" db="EMBL/GenBank/DDBJ databases">
        <title>Genome Sequence of Candolleomyces eurysporus.</title>
        <authorList>
            <person name="Buettner E."/>
        </authorList>
    </citation>
    <scope>NUCLEOTIDE SEQUENCE</scope>
    <source>
        <strain evidence="3">VTCC 930004</strain>
    </source>
</reference>
<dbReference type="Pfam" id="PF13862">
    <property type="entry name" value="BCCIP"/>
    <property type="match status" value="1"/>
</dbReference>
<feature type="compositionally biased region" description="Basic residues" evidence="2">
    <location>
        <begin position="204"/>
        <end position="214"/>
    </location>
</feature>
<dbReference type="PANTHER" id="PTHR13261:SF0">
    <property type="entry name" value="BRCA2 AND CDKN1A-INTERACTING PROTEIN"/>
    <property type="match status" value="1"/>
</dbReference>
<evidence type="ECO:0000313" key="4">
    <source>
        <dbReference type="Proteomes" id="UP001140091"/>
    </source>
</evidence>
<evidence type="ECO:0000313" key="3">
    <source>
        <dbReference type="EMBL" id="KAJ2926653.1"/>
    </source>
</evidence>
<accession>A0A9W8J5Y3</accession>
<gene>
    <name evidence="3" type="ORF">H1R20_g10425</name>
</gene>
<protein>
    <recommendedName>
        <fullName evidence="5">Protein BCP1</fullName>
    </recommendedName>
</protein>
<feature type="region of interest" description="Disordered" evidence="2">
    <location>
        <begin position="195"/>
        <end position="233"/>
    </location>
</feature>
<dbReference type="AlphaFoldDB" id="A0A9W8J5Y3"/>
<name>A0A9W8J5Y3_9AGAR</name>
<dbReference type="GO" id="GO:0005634">
    <property type="term" value="C:nucleus"/>
    <property type="evidence" value="ECO:0007669"/>
    <property type="project" value="TreeGrafter"/>
</dbReference>
<dbReference type="EMBL" id="JANBPK010001050">
    <property type="protein sequence ID" value="KAJ2926653.1"/>
    <property type="molecule type" value="Genomic_DNA"/>
</dbReference>
<evidence type="ECO:0000256" key="2">
    <source>
        <dbReference type="SAM" id="MobiDB-lite"/>
    </source>
</evidence>
<dbReference type="Proteomes" id="UP001140091">
    <property type="component" value="Unassembled WGS sequence"/>
</dbReference>
<sequence>MSKRAQLSDDEGGSGSDVSLINVDFDFLSPNPDVDYQAIKRLLRQLFGRDAEGFSLHELTELILSQTNIGSTIKTDGEESDPYALLTVLNMHIHHEHPSIKAIAQYCLSKASETPSSSTLHSTFQTLFSQSENHVGLIICERLINMPVQTIPPLYNMLKDEVRNAVSQNLPYKFSHLLFISRTYHLSLEEESQLANSISESEARKKKGKNKKRKSEANEQTAAQDVRPDDGIYPFHPEDAAISELASHTLNYKYTAPLPELQQEQRDRHAFGLDVRGRMMLLPILPLSESNSNAMETDEARDTWDALAEKLSGDYGAH</sequence>
<evidence type="ECO:0008006" key="5">
    <source>
        <dbReference type="Google" id="ProtNLM"/>
    </source>
</evidence>